<evidence type="ECO:0000313" key="1">
    <source>
        <dbReference type="EMBL" id="RDH39824.1"/>
    </source>
</evidence>
<accession>A0A370CH97</accession>
<dbReference type="EMBL" id="NMOS02000038">
    <property type="protein sequence ID" value="RDH39824.1"/>
    <property type="molecule type" value="Genomic_DNA"/>
</dbReference>
<keyword evidence="2" id="KW-1185">Reference proteome</keyword>
<comment type="caution">
    <text evidence="1">The sequence shown here is derived from an EMBL/GenBank/DDBJ whole genome shotgun (WGS) entry which is preliminary data.</text>
</comment>
<reference evidence="1 2" key="2">
    <citation type="journal article" date="2018" name="J. Invertebr. Pathol.">
        <title>'Candidatus Aquirickettsiella gammari' (Gammaproteobacteria: Legionellales: Coxiellaceae): A bacterial pathogen of the freshwater crustacean Gammarus fossarum (Malacostraca: Amphipoda).</title>
        <authorList>
            <person name="Bojko J."/>
            <person name="Dunn A.M."/>
            <person name="Stebbing P.D."/>
            <person name="van Aerle R."/>
            <person name="Bacela-Spychalska K."/>
            <person name="Bean T.P."/>
            <person name="Urrutia A."/>
            <person name="Stentiford G.D."/>
        </authorList>
    </citation>
    <scope>NUCLEOTIDE SEQUENCE [LARGE SCALE GENOMIC DNA]</scope>
    <source>
        <strain evidence="1">RA15029</strain>
    </source>
</reference>
<name>A0A370CH97_9COXI</name>
<proteinExistence type="predicted"/>
<dbReference type="AlphaFoldDB" id="A0A370CH97"/>
<gene>
    <name evidence="1" type="ORF">CFE62_007005</name>
</gene>
<protein>
    <submittedName>
        <fullName evidence="1">Uncharacterized protein</fullName>
    </submittedName>
</protein>
<reference evidence="1 2" key="1">
    <citation type="journal article" date="2017" name="Int. J. Syst. Evol. Microbiol.">
        <title>Aquarickettsiella crustaci n. gen. n. sp. (Gammaproteobacteria: Legionellales: Coxiellaceae); a bacterial pathogen of the freshwater crustacean: Gammarus fossarum (Malacostraca: Amphipoda).</title>
        <authorList>
            <person name="Bojko J."/>
            <person name="Dunn A.M."/>
            <person name="Stebbing P.D."/>
            <person name="Van Aerle R."/>
            <person name="Bacela-Spychalska K."/>
            <person name="Bean T.P."/>
            <person name="Stentiford G.D."/>
        </authorList>
    </citation>
    <scope>NUCLEOTIDE SEQUENCE [LARGE SCALE GENOMIC DNA]</scope>
    <source>
        <strain evidence="1">RA15029</strain>
    </source>
</reference>
<evidence type="ECO:0000313" key="2">
    <source>
        <dbReference type="Proteomes" id="UP000226429"/>
    </source>
</evidence>
<dbReference type="Proteomes" id="UP000226429">
    <property type="component" value="Unassembled WGS sequence"/>
</dbReference>
<organism evidence="1 2">
    <name type="scientific">Candidatus Aquirickettsiella gammari</name>
    <dbReference type="NCBI Taxonomy" id="2016198"/>
    <lineage>
        <taxon>Bacteria</taxon>
        <taxon>Pseudomonadati</taxon>
        <taxon>Pseudomonadota</taxon>
        <taxon>Gammaproteobacteria</taxon>
        <taxon>Legionellales</taxon>
        <taxon>Coxiellaceae</taxon>
        <taxon>Candidatus Aquirickettsiella</taxon>
    </lineage>
</organism>
<sequence>MIYTLKAEEDNLYKSFVEDDYFTKVLKTLSFEPYQCYFEDYTTNFFADIKDLSDPYNTSLFLLTAIFYKFSYFRIDNFNLNELKLFLAKNIPNLPLTLSTHELIGLRCFFFYNVLLKYLKLKPVNSNFEYLKNSLQFESYIVNFKSSIKENLNNKLQSLQKYFIKKEKKLDNFLENKSEDTDEELNKALIFYSVLEGEVKIINKKTENLIKNSYLNLTKMRYLLEVMISENELSKLLTVFSNKVNSDFYLYGIKCIYDIKSNKEALNYLFKALSSEKSDSSLHNEIKAFLNSIPEKDQNITPIFFEEINLEDWIDFSHFYIFTLLYINFNARLIGFNNKLLFTEVLTFNIFLMAKLKTVANLKNKVMKEINKFFGNKYSNQSAYINSKNNLLDEIKLILELIQHTTQVLTDTKILESVLIPKIKDNSILPRPDENNLLSSLKSLQDENEFFQLKYNAIKKHVFHFKPRKVVKKSSIKLINNLGNDLEEKYSKFIEYFFEPLSCLSVNFSESLKHIQEIEKNALSIKKNSVFRQKISSSLGQLSSSIDKIILNLNLCLELDEAGYLDNLNLSQLLNKVDELIIGNSLIKKKSLENKLILLQ</sequence>